<dbReference type="EMBL" id="JBICBT010000574">
    <property type="protein sequence ID" value="KAL3109257.1"/>
    <property type="molecule type" value="Genomic_DNA"/>
</dbReference>
<feature type="compositionally biased region" description="Low complexity" evidence="1">
    <location>
        <begin position="212"/>
        <end position="236"/>
    </location>
</feature>
<reference evidence="3 4" key="1">
    <citation type="submission" date="2024-10" db="EMBL/GenBank/DDBJ databases">
        <authorList>
            <person name="Kim D."/>
        </authorList>
    </citation>
    <scope>NUCLEOTIDE SEQUENCE [LARGE SCALE GENOMIC DNA]</scope>
    <source>
        <strain evidence="3">BH-2024</strain>
    </source>
</reference>
<dbReference type="InterPro" id="IPR011333">
    <property type="entry name" value="SKP1/BTB/POZ_sf"/>
</dbReference>
<feature type="compositionally biased region" description="Low complexity" evidence="1">
    <location>
        <begin position="162"/>
        <end position="184"/>
    </location>
</feature>
<gene>
    <name evidence="3" type="ORF">niasHT_010521</name>
</gene>
<dbReference type="SUPFAM" id="SSF54695">
    <property type="entry name" value="POZ domain"/>
    <property type="match status" value="1"/>
</dbReference>
<feature type="domain" description="BTB" evidence="2">
    <location>
        <begin position="337"/>
        <end position="437"/>
    </location>
</feature>
<feature type="compositionally biased region" description="Acidic residues" evidence="1">
    <location>
        <begin position="89"/>
        <end position="103"/>
    </location>
</feature>
<evidence type="ECO:0000259" key="2">
    <source>
        <dbReference type="Pfam" id="PF00651"/>
    </source>
</evidence>
<comment type="caution">
    <text evidence="3">The sequence shown here is derived from an EMBL/GenBank/DDBJ whole genome shotgun (WGS) entry which is preliminary data.</text>
</comment>
<evidence type="ECO:0000313" key="3">
    <source>
        <dbReference type="EMBL" id="KAL3109257.1"/>
    </source>
</evidence>
<feature type="region of interest" description="Disordered" evidence="1">
    <location>
        <begin position="75"/>
        <end position="267"/>
    </location>
</feature>
<feature type="compositionally biased region" description="Gly residues" evidence="1">
    <location>
        <begin position="240"/>
        <end position="256"/>
    </location>
</feature>
<dbReference type="InterPro" id="IPR000210">
    <property type="entry name" value="BTB/POZ_dom"/>
</dbReference>
<dbReference type="PANTHER" id="PTHR22744">
    <property type="entry name" value="HELIX LOOP HELIX PROTEIN 21-RELATED"/>
    <property type="match status" value="1"/>
</dbReference>
<name>A0ABD2L2X5_9BILA</name>
<evidence type="ECO:0000256" key="1">
    <source>
        <dbReference type="SAM" id="MobiDB-lite"/>
    </source>
</evidence>
<protein>
    <recommendedName>
        <fullName evidence="2">BTB domain-containing protein</fullName>
    </recommendedName>
</protein>
<dbReference type="Gene3D" id="3.30.710.10">
    <property type="entry name" value="Potassium Channel Kv1.1, Chain A"/>
    <property type="match status" value="1"/>
</dbReference>
<dbReference type="AlphaFoldDB" id="A0ABD2L2X5"/>
<proteinExistence type="predicted"/>
<dbReference type="PANTHER" id="PTHR22744:SF14">
    <property type="entry name" value="BTB DOMAIN-CONTAINING PROTEIN-RELATED"/>
    <property type="match status" value="1"/>
</dbReference>
<evidence type="ECO:0000313" key="4">
    <source>
        <dbReference type="Proteomes" id="UP001620626"/>
    </source>
</evidence>
<sequence>MDIFDEFVVVKEQSFADLLTPDARLTHFNYEYNKAIFYDVTHQFAAKLHFEIDYNGNTVEITEIGSLRITLVPNDLDGNDSDGNVPDGIEPDDNDSDGNEPDGNDSGGNEPDGNDSGGNEPDGNDSGGNEPDGNEPDGNDSGGNEPDGNDSGGNEPDGNDSGGNDSDGNDSDGNVPDGNDSGGNEPDGNDSGGNEPDGNDSGGNEPDGNDSGGNDSDGNDSDGNVPDGNDSGGNEPDGNDSGGNDSGGNDSGGNDSGGNDSADGNHSNVNLPFAQVIHWQWAEEGAQKIKETQILMTGGIVRFDGLNYLSSIVVRILEKKDKSAENPFRSRSSPDDDFTVEIGDKKLTLSTYRLRFFSPVIDRMRSVEMREKQQRSINLNELGIDMDQFLEFLLHISTNTHDQSQPFLPNPQNVLPLLKLADFFQIDGLKSRCEAHLFNCVEIPLIDRVNLIDKYQLTNLKNFILHLNLDKLGAFFEANHDQLMPMIRKEILDELTWRFYF</sequence>
<feature type="compositionally biased region" description="Low complexity" evidence="1">
    <location>
        <begin position="257"/>
        <end position="267"/>
    </location>
</feature>
<dbReference type="Pfam" id="PF00651">
    <property type="entry name" value="BTB"/>
    <property type="match status" value="1"/>
</dbReference>
<accession>A0ABD2L2X5</accession>
<keyword evidence="4" id="KW-1185">Reference proteome</keyword>
<dbReference type="Proteomes" id="UP001620626">
    <property type="component" value="Unassembled WGS sequence"/>
</dbReference>
<organism evidence="3 4">
    <name type="scientific">Heterodera trifolii</name>
    <dbReference type="NCBI Taxonomy" id="157864"/>
    <lineage>
        <taxon>Eukaryota</taxon>
        <taxon>Metazoa</taxon>
        <taxon>Ecdysozoa</taxon>
        <taxon>Nematoda</taxon>
        <taxon>Chromadorea</taxon>
        <taxon>Rhabditida</taxon>
        <taxon>Tylenchina</taxon>
        <taxon>Tylenchomorpha</taxon>
        <taxon>Tylenchoidea</taxon>
        <taxon>Heteroderidae</taxon>
        <taxon>Heteroderinae</taxon>
        <taxon>Heterodera</taxon>
    </lineage>
</organism>